<evidence type="ECO:0000313" key="2">
    <source>
        <dbReference type="EMBL" id="MEE3853328.1"/>
    </source>
</evidence>
<accession>A0ABU7MKF2</accession>
<sequence length="32" mass="3185">MTAAGVTAVVLLAVAGAVVIYLLAALIAPERF</sequence>
<dbReference type="InterPro" id="IPR011726">
    <property type="entry name" value="KdpF"/>
</dbReference>
<proteinExistence type="predicted"/>
<protein>
    <submittedName>
        <fullName evidence="2">Potassium-transporting ATPase subunit F</fullName>
    </submittedName>
</protein>
<evidence type="ECO:0000313" key="3">
    <source>
        <dbReference type="Proteomes" id="UP001347146"/>
    </source>
</evidence>
<dbReference type="EMBL" id="JAZDUF010000009">
    <property type="protein sequence ID" value="MEE3853328.1"/>
    <property type="molecule type" value="Genomic_DNA"/>
</dbReference>
<dbReference type="Proteomes" id="UP001347146">
    <property type="component" value="Unassembled WGS sequence"/>
</dbReference>
<keyword evidence="3" id="KW-1185">Reference proteome</keyword>
<keyword evidence="1" id="KW-0812">Transmembrane</keyword>
<evidence type="ECO:0000256" key="1">
    <source>
        <dbReference type="SAM" id="Phobius"/>
    </source>
</evidence>
<name>A0ABU7MKF2_9ACTN</name>
<gene>
    <name evidence="2" type="ORF">VZC37_23525</name>
</gene>
<organism evidence="2 3">
    <name type="scientific">Gordonia sesuvii</name>
    <dbReference type="NCBI Taxonomy" id="3116777"/>
    <lineage>
        <taxon>Bacteria</taxon>
        <taxon>Bacillati</taxon>
        <taxon>Actinomycetota</taxon>
        <taxon>Actinomycetes</taxon>
        <taxon>Mycobacteriales</taxon>
        <taxon>Gordoniaceae</taxon>
        <taxon>Gordonia</taxon>
    </lineage>
</organism>
<dbReference type="RefSeq" id="WP_330436371.1">
    <property type="nucleotide sequence ID" value="NZ_JAZDUF010000009.1"/>
</dbReference>
<keyword evidence="1" id="KW-0472">Membrane</keyword>
<keyword evidence="1" id="KW-1133">Transmembrane helix</keyword>
<dbReference type="Pfam" id="PF09604">
    <property type="entry name" value="Potass_KdpF"/>
    <property type="match status" value="1"/>
</dbReference>
<comment type="caution">
    <text evidence="2">The sequence shown here is derived from an EMBL/GenBank/DDBJ whole genome shotgun (WGS) entry which is preliminary data.</text>
</comment>
<feature type="transmembrane region" description="Helical" evidence="1">
    <location>
        <begin position="6"/>
        <end position="28"/>
    </location>
</feature>
<reference evidence="2 3" key="1">
    <citation type="submission" date="2024-01" db="EMBL/GenBank/DDBJ databases">
        <title>Draft genome sequence of Gordonia sp. LSe1-13.</title>
        <authorList>
            <person name="Suphannarot A."/>
            <person name="Mingma R."/>
        </authorList>
    </citation>
    <scope>NUCLEOTIDE SEQUENCE [LARGE SCALE GENOMIC DNA]</scope>
    <source>
        <strain evidence="2 3">LSe1-13</strain>
    </source>
</reference>